<reference evidence="1" key="2">
    <citation type="journal article" date="2015" name="Fish Shellfish Immunol.">
        <title>Early steps in the European eel (Anguilla anguilla)-Vibrio vulnificus interaction in the gills: Role of the RtxA13 toxin.</title>
        <authorList>
            <person name="Callol A."/>
            <person name="Pajuelo D."/>
            <person name="Ebbesson L."/>
            <person name="Teles M."/>
            <person name="MacKenzie S."/>
            <person name="Amaro C."/>
        </authorList>
    </citation>
    <scope>NUCLEOTIDE SEQUENCE</scope>
</reference>
<dbReference type="EMBL" id="GBXM01084273">
    <property type="protein sequence ID" value="JAH24304.1"/>
    <property type="molecule type" value="Transcribed_RNA"/>
</dbReference>
<dbReference type="AlphaFoldDB" id="A0A0E9R5D3"/>
<name>A0A0E9R5D3_ANGAN</name>
<protein>
    <submittedName>
        <fullName evidence="1">Uncharacterized protein</fullName>
    </submittedName>
</protein>
<reference evidence="1" key="1">
    <citation type="submission" date="2014-11" db="EMBL/GenBank/DDBJ databases">
        <authorList>
            <person name="Amaro Gonzalez C."/>
        </authorList>
    </citation>
    <scope>NUCLEOTIDE SEQUENCE</scope>
</reference>
<evidence type="ECO:0000313" key="1">
    <source>
        <dbReference type="EMBL" id="JAH24304.1"/>
    </source>
</evidence>
<organism evidence="1">
    <name type="scientific">Anguilla anguilla</name>
    <name type="common">European freshwater eel</name>
    <name type="synonym">Muraena anguilla</name>
    <dbReference type="NCBI Taxonomy" id="7936"/>
    <lineage>
        <taxon>Eukaryota</taxon>
        <taxon>Metazoa</taxon>
        <taxon>Chordata</taxon>
        <taxon>Craniata</taxon>
        <taxon>Vertebrata</taxon>
        <taxon>Euteleostomi</taxon>
        <taxon>Actinopterygii</taxon>
        <taxon>Neopterygii</taxon>
        <taxon>Teleostei</taxon>
        <taxon>Anguilliformes</taxon>
        <taxon>Anguillidae</taxon>
        <taxon>Anguilla</taxon>
    </lineage>
</organism>
<proteinExistence type="predicted"/>
<sequence>MQVDLYSDCIFEGDGGQQCYLCFSFPQAYQGC</sequence>
<accession>A0A0E9R5D3</accession>